<evidence type="ECO:0000259" key="20">
    <source>
        <dbReference type="SMART" id="SM01329"/>
    </source>
</evidence>
<feature type="transmembrane region" description="Helical" evidence="19">
    <location>
        <begin position="177"/>
        <end position="200"/>
    </location>
</feature>
<sequence length="680" mass="73578">MSLTVLFYSAAAVTLTSAVPLFIFFVLGPLLFKSPHQPTILTGLVSLAVGSLLGDVFFHLIPEIFALRENYLRNCTLMMMGVFVFFVGERVLQHYHQGHGHGHMEFRNQSNFSMISDATRDVEGEEEVELDILTTQIETKSATPATIDVERSLEVTTKPVGLLVLTSDFIHNFVDGIAIGVSFATSFPVGLSTAAAVFLHEIPHELGDFAILLAAGYSPMTIVICNILTTLSSFLGIVVALFLIVLYGNGGLAQSDPDLGPFSASLKPAILALTAGNFLYIALADLVPELLQSSHKTDGEGGSRWLPWIQYSAFLVGGTSMLLIKILCYLDGLHPPKSTEYDRCVFLIHEVSLIPGDGIGPEISRAVQRIFECAKVPIEWEEVNVTPVKLVDGRIGISPDAIEVIRRNKIGLKGPLETPVGKGHVSLNLTLRKALHLYANVRPCQSVQGFKTAYDNVDLMVIRENTEGEYSGIEHEVMDGVMQSIKLITKTASERIADFAFRYAVKVGRPNVTVVHKATIMKASDGLFLNTVKAAAMRYPEVKLTDISLDRACLQMVQDPSLFAKTVMVMPNLYGDIVSDLCAGFIGGLGLTPSGNIGEEGAVFESVHGTAPDIAGKDMANPTALLLSACMMLRHMGLDSYADAIRKAVLKTIADGTARTRDLGGNASTTLFTRAVCDNL</sequence>
<dbReference type="Pfam" id="PF00180">
    <property type="entry name" value="Iso_dh"/>
    <property type="match status" value="1"/>
</dbReference>
<dbReference type="GO" id="GO:0016020">
    <property type="term" value="C:membrane"/>
    <property type="evidence" value="ECO:0007669"/>
    <property type="project" value="UniProtKB-SubCell"/>
</dbReference>
<comment type="catalytic activity">
    <reaction evidence="1">
        <text>D-threo-isocitrate + NAD(+) = 2-oxoglutarate + CO2 + NADH</text>
        <dbReference type="Rhea" id="RHEA:23632"/>
        <dbReference type="ChEBI" id="CHEBI:15562"/>
        <dbReference type="ChEBI" id="CHEBI:16526"/>
        <dbReference type="ChEBI" id="CHEBI:16810"/>
        <dbReference type="ChEBI" id="CHEBI:57540"/>
        <dbReference type="ChEBI" id="CHEBI:57945"/>
        <dbReference type="EC" id="1.1.1.41"/>
    </reaction>
</comment>
<dbReference type="Gene3D" id="3.40.718.10">
    <property type="entry name" value="Isopropylmalate Dehydrogenase"/>
    <property type="match status" value="1"/>
</dbReference>
<dbReference type="GO" id="GO:0046873">
    <property type="term" value="F:metal ion transmembrane transporter activity"/>
    <property type="evidence" value="ECO:0007669"/>
    <property type="project" value="InterPro"/>
</dbReference>
<organism evidence="21 22">
    <name type="scientific">Paramicrosporidium saccamoebae</name>
    <dbReference type="NCBI Taxonomy" id="1246581"/>
    <lineage>
        <taxon>Eukaryota</taxon>
        <taxon>Fungi</taxon>
        <taxon>Fungi incertae sedis</taxon>
        <taxon>Cryptomycota</taxon>
        <taxon>Cryptomycota incertae sedis</taxon>
        <taxon>Paramicrosporidium</taxon>
    </lineage>
</organism>
<feature type="transmembrane region" description="Helical" evidence="19">
    <location>
        <begin position="269"/>
        <end position="288"/>
    </location>
</feature>
<evidence type="ECO:0000256" key="6">
    <source>
        <dbReference type="ARBA" id="ARBA00011567"/>
    </source>
</evidence>
<evidence type="ECO:0000256" key="16">
    <source>
        <dbReference type="ARBA" id="ARBA00030631"/>
    </source>
</evidence>
<evidence type="ECO:0000256" key="9">
    <source>
        <dbReference type="ARBA" id="ARBA00022723"/>
    </source>
</evidence>
<feature type="transmembrane region" description="Helical" evidence="19">
    <location>
        <begin position="71"/>
        <end position="88"/>
    </location>
</feature>
<feature type="transmembrane region" description="Helical" evidence="19">
    <location>
        <begin position="308"/>
        <end position="330"/>
    </location>
</feature>
<dbReference type="GO" id="GO:0004449">
    <property type="term" value="F:isocitrate dehydrogenase (NAD+) activity"/>
    <property type="evidence" value="ECO:0007669"/>
    <property type="project" value="UniProtKB-EC"/>
</dbReference>
<keyword evidence="9" id="KW-0479">Metal-binding</keyword>
<evidence type="ECO:0000256" key="17">
    <source>
        <dbReference type="ARBA" id="ARBA00030683"/>
    </source>
</evidence>
<evidence type="ECO:0000256" key="10">
    <source>
        <dbReference type="ARBA" id="ARBA00022842"/>
    </source>
</evidence>
<dbReference type="InterPro" id="IPR003689">
    <property type="entry name" value="ZIP"/>
</dbReference>
<keyword evidence="14" id="KW-0520">NAD</keyword>
<dbReference type="InterPro" id="IPR004434">
    <property type="entry name" value="Isocitrate_DH_NAD"/>
</dbReference>
<keyword evidence="10" id="KW-0460">Magnesium</keyword>
<dbReference type="Proteomes" id="UP000240830">
    <property type="component" value="Unassembled WGS sequence"/>
</dbReference>
<dbReference type="GO" id="GO:0051287">
    <property type="term" value="F:NAD binding"/>
    <property type="evidence" value="ECO:0007669"/>
    <property type="project" value="InterPro"/>
</dbReference>
<dbReference type="PROSITE" id="PS00470">
    <property type="entry name" value="IDH_IMDH"/>
    <property type="match status" value="1"/>
</dbReference>
<evidence type="ECO:0000256" key="2">
    <source>
        <dbReference type="ARBA" id="ARBA00001936"/>
    </source>
</evidence>
<evidence type="ECO:0000256" key="19">
    <source>
        <dbReference type="SAM" id="Phobius"/>
    </source>
</evidence>
<accession>A0A2H9TP83</accession>
<feature type="transmembrane region" description="Helical" evidence="19">
    <location>
        <begin position="220"/>
        <end position="248"/>
    </location>
</feature>
<evidence type="ECO:0000256" key="1">
    <source>
        <dbReference type="ARBA" id="ARBA00000837"/>
    </source>
</evidence>
<dbReference type="EMBL" id="MTSL01000053">
    <property type="protein sequence ID" value="PJF19539.1"/>
    <property type="molecule type" value="Genomic_DNA"/>
</dbReference>
<feature type="transmembrane region" description="Helical" evidence="19">
    <location>
        <begin position="6"/>
        <end position="32"/>
    </location>
</feature>
<comment type="similarity">
    <text evidence="5">Belongs to the isocitrate and isopropylmalate dehydrogenases family.</text>
</comment>
<feature type="transmembrane region" description="Helical" evidence="19">
    <location>
        <begin position="44"/>
        <end position="65"/>
    </location>
</feature>
<dbReference type="FunFam" id="3.40.718.10:FF:000003">
    <property type="entry name" value="Isocitrate dehydrogenase [NAD] subunit, mitochondrial"/>
    <property type="match status" value="1"/>
</dbReference>
<dbReference type="EC" id="1.1.1.41" evidence="7"/>
<dbReference type="OrthoDB" id="10261637at2759"/>
<dbReference type="GO" id="GO:0006102">
    <property type="term" value="P:isocitrate metabolic process"/>
    <property type="evidence" value="ECO:0007669"/>
    <property type="project" value="TreeGrafter"/>
</dbReference>
<dbReference type="PANTHER" id="PTHR11835:SF34">
    <property type="entry name" value="ISOCITRATE DEHYDROGENASE [NAD] SUBUNIT ALPHA, MITOCHONDRIAL"/>
    <property type="match status" value="1"/>
</dbReference>
<evidence type="ECO:0000256" key="14">
    <source>
        <dbReference type="ARBA" id="ARBA00023027"/>
    </source>
</evidence>
<keyword evidence="15 19" id="KW-0472">Membrane</keyword>
<keyword evidence="11" id="KW-0809">Transit peptide</keyword>
<dbReference type="STRING" id="1246581.A0A2H9TP83"/>
<dbReference type="InterPro" id="IPR019818">
    <property type="entry name" value="IsoCit/isopropylmalate_DH_CS"/>
</dbReference>
<dbReference type="SUPFAM" id="SSF53659">
    <property type="entry name" value="Isocitrate/Isopropylmalate dehydrogenase-like"/>
    <property type="match status" value="1"/>
</dbReference>
<dbReference type="GO" id="GO:0000287">
    <property type="term" value="F:magnesium ion binding"/>
    <property type="evidence" value="ECO:0007669"/>
    <property type="project" value="InterPro"/>
</dbReference>
<evidence type="ECO:0000256" key="8">
    <source>
        <dbReference type="ARBA" id="ARBA00022692"/>
    </source>
</evidence>
<protein>
    <recommendedName>
        <fullName evidence="18">Isocitrate dehydrogenase [NAD] subunit 2, mitochondrial</fullName>
        <ecNumber evidence="7">1.1.1.41</ecNumber>
    </recommendedName>
    <alternativeName>
        <fullName evidence="17">Isocitric dehydrogenase</fullName>
    </alternativeName>
    <alternativeName>
        <fullName evidence="16">NAD(+)-specific ICDH</fullName>
    </alternativeName>
</protein>
<evidence type="ECO:0000313" key="21">
    <source>
        <dbReference type="EMBL" id="PJF19539.1"/>
    </source>
</evidence>
<keyword evidence="12 19" id="KW-1133">Transmembrane helix</keyword>
<comment type="subcellular location">
    <subcellularLocation>
        <location evidence="4">Membrane</location>
        <topology evidence="4">Multi-pass membrane protein</topology>
    </subcellularLocation>
</comment>
<keyword evidence="13" id="KW-0560">Oxidoreductase</keyword>
<dbReference type="AlphaFoldDB" id="A0A2H9TP83"/>
<evidence type="ECO:0000256" key="4">
    <source>
        <dbReference type="ARBA" id="ARBA00004141"/>
    </source>
</evidence>
<evidence type="ECO:0000256" key="11">
    <source>
        <dbReference type="ARBA" id="ARBA00022946"/>
    </source>
</evidence>
<dbReference type="GO" id="GO:0006099">
    <property type="term" value="P:tricarboxylic acid cycle"/>
    <property type="evidence" value="ECO:0007669"/>
    <property type="project" value="InterPro"/>
</dbReference>
<evidence type="ECO:0000256" key="13">
    <source>
        <dbReference type="ARBA" id="ARBA00023002"/>
    </source>
</evidence>
<keyword evidence="22" id="KW-1185">Reference proteome</keyword>
<evidence type="ECO:0000256" key="12">
    <source>
        <dbReference type="ARBA" id="ARBA00022989"/>
    </source>
</evidence>
<dbReference type="Pfam" id="PF02535">
    <property type="entry name" value="Zip"/>
    <property type="match status" value="1"/>
</dbReference>
<comment type="subunit">
    <text evidence="6">Octamer of two non-identical subunits IDH1 and IDH2.</text>
</comment>
<dbReference type="NCBIfam" id="TIGR00175">
    <property type="entry name" value="mito_nad_idh"/>
    <property type="match status" value="1"/>
</dbReference>
<reference evidence="21 22" key="1">
    <citation type="submission" date="2016-10" db="EMBL/GenBank/DDBJ databases">
        <title>The genome of Paramicrosporidium saccamoebae is the missing link in understanding Cryptomycota and Microsporidia evolution.</title>
        <authorList>
            <person name="Quandt C.A."/>
            <person name="Beaudet D."/>
            <person name="Corsaro D."/>
            <person name="Michel R."/>
            <person name="Corradi N."/>
            <person name="James T."/>
        </authorList>
    </citation>
    <scope>NUCLEOTIDE SEQUENCE [LARGE SCALE GENOMIC DNA]</scope>
    <source>
        <strain evidence="21 22">KSL3</strain>
    </source>
</reference>
<dbReference type="InterPro" id="IPR024084">
    <property type="entry name" value="IsoPropMal-DH-like_dom"/>
</dbReference>
<evidence type="ECO:0000256" key="18">
    <source>
        <dbReference type="ARBA" id="ARBA00072026"/>
    </source>
</evidence>
<evidence type="ECO:0000256" key="15">
    <source>
        <dbReference type="ARBA" id="ARBA00023136"/>
    </source>
</evidence>
<name>A0A2H9TP83_9FUNG</name>
<evidence type="ECO:0000256" key="5">
    <source>
        <dbReference type="ARBA" id="ARBA00007769"/>
    </source>
</evidence>
<gene>
    <name evidence="21" type="ORF">PSACC_00646</name>
</gene>
<dbReference type="PANTHER" id="PTHR11835">
    <property type="entry name" value="DECARBOXYLATING DEHYDROGENASES-ISOCITRATE, ISOPROPYLMALATE, TARTRATE"/>
    <property type="match status" value="1"/>
</dbReference>
<comment type="cofactor">
    <cofactor evidence="3">
        <name>Mg(2+)</name>
        <dbReference type="ChEBI" id="CHEBI:18420"/>
    </cofactor>
</comment>
<comment type="cofactor">
    <cofactor evidence="2">
        <name>Mn(2+)</name>
        <dbReference type="ChEBI" id="CHEBI:29035"/>
    </cofactor>
</comment>
<dbReference type="GO" id="GO:0005739">
    <property type="term" value="C:mitochondrion"/>
    <property type="evidence" value="ECO:0007669"/>
    <property type="project" value="TreeGrafter"/>
</dbReference>
<evidence type="ECO:0000313" key="22">
    <source>
        <dbReference type="Proteomes" id="UP000240830"/>
    </source>
</evidence>
<proteinExistence type="inferred from homology"/>
<evidence type="ECO:0000256" key="3">
    <source>
        <dbReference type="ARBA" id="ARBA00001946"/>
    </source>
</evidence>
<feature type="domain" description="Isopropylmalate dehydrogenase-like" evidence="20">
    <location>
        <begin position="350"/>
        <end position="676"/>
    </location>
</feature>
<evidence type="ECO:0000256" key="7">
    <source>
        <dbReference type="ARBA" id="ARBA00013012"/>
    </source>
</evidence>
<dbReference type="SMART" id="SM01329">
    <property type="entry name" value="Iso_dh"/>
    <property type="match status" value="1"/>
</dbReference>
<keyword evidence="8 19" id="KW-0812">Transmembrane</keyword>
<comment type="caution">
    <text evidence="21">The sequence shown here is derived from an EMBL/GenBank/DDBJ whole genome shotgun (WGS) entry which is preliminary data.</text>
</comment>